<feature type="transmembrane region" description="Helical" evidence="1">
    <location>
        <begin position="182"/>
        <end position="210"/>
    </location>
</feature>
<keyword evidence="3" id="KW-1185">Reference proteome</keyword>
<dbReference type="EMBL" id="WTVN01000003">
    <property type="protein sequence ID" value="NMG42797.1"/>
    <property type="molecule type" value="Genomic_DNA"/>
</dbReference>
<organism evidence="2 3">
    <name type="scientific">Aromatoleum toluvorans</name>
    <dbReference type="NCBI Taxonomy" id="92002"/>
    <lineage>
        <taxon>Bacteria</taxon>
        <taxon>Pseudomonadati</taxon>
        <taxon>Pseudomonadota</taxon>
        <taxon>Betaproteobacteria</taxon>
        <taxon>Rhodocyclales</taxon>
        <taxon>Rhodocyclaceae</taxon>
        <taxon>Aromatoleum</taxon>
    </lineage>
</organism>
<dbReference type="InterPro" id="IPR006747">
    <property type="entry name" value="DUF599"/>
</dbReference>
<dbReference type="PANTHER" id="PTHR31881">
    <property type="match status" value="1"/>
</dbReference>
<feature type="transmembrane region" description="Helical" evidence="1">
    <location>
        <begin position="7"/>
        <end position="25"/>
    </location>
</feature>
<reference evidence="2 3" key="1">
    <citation type="submission" date="2019-12" db="EMBL/GenBank/DDBJ databases">
        <title>Comparative genomics gives insights into the taxonomy of the Azoarcus-Aromatoleum group and reveals separate origins of nif in the plant-associated Azoarcus and non-plant-associated Aromatoleum sub-groups.</title>
        <authorList>
            <person name="Lafos M."/>
            <person name="Maluk M."/>
            <person name="Batista M."/>
            <person name="Junghare M."/>
            <person name="Carmona M."/>
            <person name="Faoro H."/>
            <person name="Cruz L.M."/>
            <person name="Battistoni F."/>
            <person name="De Souza E."/>
            <person name="Pedrosa F."/>
            <person name="Chen W.-M."/>
            <person name="Poole P.S."/>
            <person name="Dixon R.A."/>
            <person name="James E.K."/>
        </authorList>
    </citation>
    <scope>NUCLEOTIDE SEQUENCE [LARGE SCALE GENOMIC DNA]</scope>
    <source>
        <strain evidence="2 3">Td21</strain>
    </source>
</reference>
<dbReference type="PANTHER" id="PTHR31881:SF6">
    <property type="entry name" value="OS09G0494600 PROTEIN"/>
    <property type="match status" value="1"/>
</dbReference>
<evidence type="ECO:0000256" key="1">
    <source>
        <dbReference type="SAM" id="Phobius"/>
    </source>
</evidence>
<gene>
    <name evidence="2" type="ORF">GPA22_03480</name>
</gene>
<comment type="caution">
    <text evidence="2">The sequence shown here is derived from an EMBL/GenBank/DDBJ whole genome shotgun (WGS) entry which is preliminary data.</text>
</comment>
<dbReference type="RefSeq" id="WP_169254714.1">
    <property type="nucleotide sequence ID" value="NZ_WTVN01000003.1"/>
</dbReference>
<dbReference type="Proteomes" id="UP000623795">
    <property type="component" value="Unassembled WGS sequence"/>
</dbReference>
<keyword evidence="1" id="KW-1133">Transmembrane helix</keyword>
<name>A0ABX1PTM5_9RHOO</name>
<proteinExistence type="predicted"/>
<evidence type="ECO:0000313" key="3">
    <source>
        <dbReference type="Proteomes" id="UP000623795"/>
    </source>
</evidence>
<accession>A0ABX1PTM5</accession>
<feature type="transmembrane region" description="Helical" evidence="1">
    <location>
        <begin position="117"/>
        <end position="135"/>
    </location>
</feature>
<keyword evidence="1" id="KW-0812">Transmembrane</keyword>
<sequence>MSGISTLDWVALGWFLAAWAGYGWFSENSRWSRRGLMVVSHRYRLDWAREMLAREIRVSDAALVGNLMQSVSFYANTTIYIIAGLLAVFGALDQAIRFAADLPFARVTSRELAEMKLLLLLAVFVVAYFKFTWSLRQFNMLSILMGASPTGPSSDVSERMVQRVALVNSLAGDEFNRGIRAYYFGLAAVTWFIQPWLFLALTTIVVVVLYRRDFASSALGALDDHAP</sequence>
<feature type="transmembrane region" description="Helical" evidence="1">
    <location>
        <begin position="73"/>
        <end position="96"/>
    </location>
</feature>
<dbReference type="Pfam" id="PF04654">
    <property type="entry name" value="DUF599"/>
    <property type="match status" value="1"/>
</dbReference>
<keyword evidence="1" id="KW-0472">Membrane</keyword>
<evidence type="ECO:0000313" key="2">
    <source>
        <dbReference type="EMBL" id="NMG42797.1"/>
    </source>
</evidence>
<protein>
    <submittedName>
        <fullName evidence="2">DUF599 family protein</fullName>
    </submittedName>
</protein>